<dbReference type="Proteomes" id="UP001589870">
    <property type="component" value="Unassembled WGS sequence"/>
</dbReference>
<gene>
    <name evidence="3" type="ORF">ACFHYQ_12100</name>
</gene>
<dbReference type="EMBL" id="JBHMQT010000021">
    <property type="protein sequence ID" value="MFC0863036.1"/>
    <property type="molecule type" value="Genomic_DNA"/>
</dbReference>
<feature type="compositionally biased region" description="Pro residues" evidence="1">
    <location>
        <begin position="82"/>
        <end position="92"/>
    </location>
</feature>
<feature type="region of interest" description="Disordered" evidence="1">
    <location>
        <begin position="55"/>
        <end position="122"/>
    </location>
</feature>
<reference evidence="3 4" key="1">
    <citation type="submission" date="2024-09" db="EMBL/GenBank/DDBJ databases">
        <authorList>
            <person name="Sun Q."/>
            <person name="Mori K."/>
        </authorList>
    </citation>
    <scope>NUCLEOTIDE SEQUENCE [LARGE SCALE GENOMIC DNA]</scope>
    <source>
        <strain evidence="3 4">TBRC 1851</strain>
    </source>
</reference>
<evidence type="ECO:0000256" key="1">
    <source>
        <dbReference type="SAM" id="MobiDB-lite"/>
    </source>
</evidence>
<dbReference type="Pfam" id="PF04149">
    <property type="entry name" value="DUF397"/>
    <property type="match status" value="1"/>
</dbReference>
<feature type="domain" description="DUF397" evidence="2">
    <location>
        <begin position="15"/>
        <end position="56"/>
    </location>
</feature>
<proteinExistence type="predicted"/>
<evidence type="ECO:0000259" key="2">
    <source>
        <dbReference type="Pfam" id="PF04149"/>
    </source>
</evidence>
<accession>A0ABV6U7D9</accession>
<dbReference type="InterPro" id="IPR007278">
    <property type="entry name" value="DUF397"/>
</dbReference>
<organism evidence="3 4">
    <name type="scientific">Sphaerimonospora cavernae</name>
    <dbReference type="NCBI Taxonomy" id="1740611"/>
    <lineage>
        <taxon>Bacteria</taxon>
        <taxon>Bacillati</taxon>
        <taxon>Actinomycetota</taxon>
        <taxon>Actinomycetes</taxon>
        <taxon>Streptosporangiales</taxon>
        <taxon>Streptosporangiaceae</taxon>
        <taxon>Sphaerimonospora</taxon>
    </lineage>
</organism>
<comment type="caution">
    <text evidence="3">The sequence shown here is derived from an EMBL/GenBank/DDBJ whole genome shotgun (WGS) entry which is preliminary data.</text>
</comment>
<dbReference type="RefSeq" id="WP_394301206.1">
    <property type="nucleotide sequence ID" value="NZ_JBHMQT010000021.1"/>
</dbReference>
<name>A0ABV6U7D9_9ACTN</name>
<sequence>MNDLSENSTSAAVGCARQQFAHEGLRQAAVRDSKDRSSPVLAFTPGEWSAFIAGAKQGEFRVSSTSDRRSTRLAPTAHRGPRPPASPPPSPTVPGLQVQRSRASKRVVPMGGRPSSQRRSRV</sequence>
<evidence type="ECO:0000313" key="3">
    <source>
        <dbReference type="EMBL" id="MFC0863036.1"/>
    </source>
</evidence>
<evidence type="ECO:0000313" key="4">
    <source>
        <dbReference type="Proteomes" id="UP001589870"/>
    </source>
</evidence>
<keyword evidence="4" id="KW-1185">Reference proteome</keyword>
<protein>
    <submittedName>
        <fullName evidence="3">DUF397 domain-containing protein</fullName>
    </submittedName>
</protein>